<accession>A0A2U2BR22</accession>
<keyword evidence="1" id="KW-0472">Membrane</keyword>
<keyword evidence="1" id="KW-0812">Transmembrane</keyword>
<dbReference type="Proteomes" id="UP000245168">
    <property type="component" value="Unassembled WGS sequence"/>
</dbReference>
<feature type="transmembrane region" description="Helical" evidence="1">
    <location>
        <begin position="6"/>
        <end position="25"/>
    </location>
</feature>
<gene>
    <name evidence="2" type="ORF">DDZ18_13595</name>
</gene>
<dbReference type="EMBL" id="QEXV01000007">
    <property type="protein sequence ID" value="PWE16446.1"/>
    <property type="molecule type" value="Genomic_DNA"/>
</dbReference>
<protein>
    <submittedName>
        <fullName evidence="2">Uncharacterized protein</fullName>
    </submittedName>
</protein>
<feature type="transmembrane region" description="Helical" evidence="1">
    <location>
        <begin position="110"/>
        <end position="129"/>
    </location>
</feature>
<comment type="caution">
    <text evidence="2">The sequence shown here is derived from an EMBL/GenBank/DDBJ whole genome shotgun (WGS) entry which is preliminary data.</text>
</comment>
<evidence type="ECO:0000256" key="1">
    <source>
        <dbReference type="SAM" id="Phobius"/>
    </source>
</evidence>
<organism evidence="2 3">
    <name type="scientific">Marinicauda salina</name>
    <dbReference type="NCBI Taxonomy" id="2135793"/>
    <lineage>
        <taxon>Bacteria</taxon>
        <taxon>Pseudomonadati</taxon>
        <taxon>Pseudomonadota</taxon>
        <taxon>Alphaproteobacteria</taxon>
        <taxon>Maricaulales</taxon>
        <taxon>Maricaulaceae</taxon>
        <taxon>Marinicauda</taxon>
    </lineage>
</organism>
<feature type="transmembrane region" description="Helical" evidence="1">
    <location>
        <begin position="67"/>
        <end position="90"/>
    </location>
</feature>
<feature type="transmembrane region" description="Helical" evidence="1">
    <location>
        <begin position="41"/>
        <end position="61"/>
    </location>
</feature>
<evidence type="ECO:0000313" key="2">
    <source>
        <dbReference type="EMBL" id="PWE16446.1"/>
    </source>
</evidence>
<name>A0A2U2BR22_9PROT</name>
<proteinExistence type="predicted"/>
<dbReference type="AlphaFoldDB" id="A0A2U2BR22"/>
<keyword evidence="3" id="KW-1185">Reference proteome</keyword>
<dbReference type="RefSeq" id="WP_109253948.1">
    <property type="nucleotide sequence ID" value="NZ_QEXV01000007.1"/>
</dbReference>
<dbReference type="OrthoDB" id="7630916at2"/>
<sequence>MTDITLVLARFIGIYFMVAGLGVIMRRRTIGDFVRRYREDPVISFIAGVLALWFGLVVMALNWDWSAFLPAVITFIGLLAAVKGGLLIILGKRVIVLSRLYEENLHTAGIWGILITVIGALLTGASFAAQP</sequence>
<evidence type="ECO:0000313" key="3">
    <source>
        <dbReference type="Proteomes" id="UP000245168"/>
    </source>
</evidence>
<keyword evidence="1" id="KW-1133">Transmembrane helix</keyword>
<reference evidence="3" key="1">
    <citation type="submission" date="2018-05" db="EMBL/GenBank/DDBJ databases">
        <authorList>
            <person name="Liu B.-T."/>
        </authorList>
    </citation>
    <scope>NUCLEOTIDE SEQUENCE [LARGE SCALE GENOMIC DNA]</scope>
    <source>
        <strain evidence="3">WD6-1</strain>
    </source>
</reference>